<evidence type="ECO:0000313" key="4">
    <source>
        <dbReference type="Proteomes" id="UP000245783"/>
    </source>
</evidence>
<sequence>MPSSKPREDKTFNAGDVVMAKVKGYPPWPGIVVDEKNVPTSVNKQRPGKGVYTVRFFPQADYNWFKGYEMNHLTPKEIKAFLDEPSRAKADLRQAFLIAQDPSDWNDEQNVIVKNAEEAALEFAEGQDELAEDEDDDTITAKRGGKDKRKREEKKGGKIRESAESKAKKQKKGDDEKERAASARKSAAGDEESVAQDPETKMVYGWRHALQRGFLPKDGIIKEDETPNFDKTFKSVESYTDITEEQLRETKIGKVMKRIALLTDIPKNDEFNFAGRAQALCQKWGDVMAGGGGGAPRVSNGSAGGAAAAKDEPTNDSEDPAAETKQDEAAAEAS</sequence>
<dbReference type="EMBL" id="KZ819410">
    <property type="protein sequence ID" value="PWN40659.1"/>
    <property type="molecule type" value="Genomic_DNA"/>
</dbReference>
<dbReference type="Proteomes" id="UP000245783">
    <property type="component" value="Unassembled WGS sequence"/>
</dbReference>
<dbReference type="InParanoid" id="A0A316VSP1"/>
<organism evidence="3 4">
    <name type="scientific">Ceraceosorus guamensis</name>
    <dbReference type="NCBI Taxonomy" id="1522189"/>
    <lineage>
        <taxon>Eukaryota</taxon>
        <taxon>Fungi</taxon>
        <taxon>Dikarya</taxon>
        <taxon>Basidiomycota</taxon>
        <taxon>Ustilaginomycotina</taxon>
        <taxon>Exobasidiomycetes</taxon>
        <taxon>Ceraceosorales</taxon>
        <taxon>Ceraceosoraceae</taxon>
        <taxon>Ceraceosorus</taxon>
    </lineage>
</organism>
<evidence type="ECO:0000313" key="3">
    <source>
        <dbReference type="EMBL" id="PWN40659.1"/>
    </source>
</evidence>
<dbReference type="FunCoup" id="A0A316VSP1">
    <property type="interactions" value="126"/>
</dbReference>
<accession>A0A316VSP1</accession>
<dbReference type="AlphaFoldDB" id="A0A316VSP1"/>
<gene>
    <name evidence="3" type="ORF">IE81DRAFT_304786</name>
</gene>
<dbReference type="PROSITE" id="PS50812">
    <property type="entry name" value="PWWP"/>
    <property type="match status" value="1"/>
</dbReference>
<dbReference type="InterPro" id="IPR035503">
    <property type="entry name" value="IOC4-like_PWWP"/>
</dbReference>
<dbReference type="GeneID" id="37034178"/>
<dbReference type="Pfam" id="PF00855">
    <property type="entry name" value="PWWP"/>
    <property type="match status" value="1"/>
</dbReference>
<feature type="compositionally biased region" description="Basic residues" evidence="1">
    <location>
        <begin position="143"/>
        <end position="152"/>
    </location>
</feature>
<dbReference type="Gene3D" id="2.30.30.140">
    <property type="match status" value="1"/>
</dbReference>
<feature type="compositionally biased region" description="Basic and acidic residues" evidence="1">
    <location>
        <begin position="153"/>
        <end position="181"/>
    </location>
</feature>
<name>A0A316VSP1_9BASI</name>
<protein>
    <submittedName>
        <fullName evidence="3">Tudor/PWWP/MBT</fullName>
    </submittedName>
</protein>
<dbReference type="SMART" id="SM00293">
    <property type="entry name" value="PWWP"/>
    <property type="match status" value="1"/>
</dbReference>
<dbReference type="InterPro" id="IPR000313">
    <property type="entry name" value="PWWP_dom"/>
</dbReference>
<dbReference type="OrthoDB" id="62853at2759"/>
<reference evidence="3 4" key="1">
    <citation type="journal article" date="2018" name="Mol. Biol. Evol.">
        <title>Broad Genomic Sampling Reveals a Smut Pathogenic Ancestry of the Fungal Clade Ustilaginomycotina.</title>
        <authorList>
            <person name="Kijpornyongpan T."/>
            <person name="Mondo S.J."/>
            <person name="Barry K."/>
            <person name="Sandor L."/>
            <person name="Lee J."/>
            <person name="Lipzen A."/>
            <person name="Pangilinan J."/>
            <person name="LaButti K."/>
            <person name="Hainaut M."/>
            <person name="Henrissat B."/>
            <person name="Grigoriev I.V."/>
            <person name="Spatafora J.W."/>
            <person name="Aime M.C."/>
        </authorList>
    </citation>
    <scope>NUCLEOTIDE SEQUENCE [LARGE SCALE GENOMIC DNA]</scope>
    <source>
        <strain evidence="3 4">MCA 4658</strain>
    </source>
</reference>
<dbReference type="Pfam" id="PF08711">
    <property type="entry name" value="Med26"/>
    <property type="match status" value="1"/>
</dbReference>
<feature type="compositionally biased region" description="Acidic residues" evidence="1">
    <location>
        <begin position="126"/>
        <end position="138"/>
    </location>
</feature>
<evidence type="ECO:0000259" key="2">
    <source>
        <dbReference type="PROSITE" id="PS50812"/>
    </source>
</evidence>
<evidence type="ECO:0000256" key="1">
    <source>
        <dbReference type="SAM" id="MobiDB-lite"/>
    </source>
</evidence>
<feature type="domain" description="PWWP" evidence="2">
    <location>
        <begin position="14"/>
        <end position="64"/>
    </location>
</feature>
<dbReference type="CDD" id="cd05840">
    <property type="entry name" value="PWWP_ScIOC4-like"/>
    <property type="match status" value="1"/>
</dbReference>
<dbReference type="SUPFAM" id="SSF63748">
    <property type="entry name" value="Tudor/PWWP/MBT"/>
    <property type="match status" value="1"/>
</dbReference>
<proteinExistence type="predicted"/>
<dbReference type="InterPro" id="IPR017923">
    <property type="entry name" value="TFIIS_N"/>
</dbReference>
<dbReference type="STRING" id="1522189.A0A316VSP1"/>
<keyword evidence="4" id="KW-1185">Reference proteome</keyword>
<dbReference type="RefSeq" id="XP_025367819.1">
    <property type="nucleotide sequence ID" value="XM_025512308.1"/>
</dbReference>
<feature type="region of interest" description="Disordered" evidence="1">
    <location>
        <begin position="126"/>
        <end position="196"/>
    </location>
</feature>
<feature type="region of interest" description="Disordered" evidence="1">
    <location>
        <begin position="287"/>
        <end position="334"/>
    </location>
</feature>